<dbReference type="GO" id="GO:0000287">
    <property type="term" value="F:magnesium ion binding"/>
    <property type="evidence" value="ECO:0007669"/>
    <property type="project" value="UniProtKB-UniRule"/>
</dbReference>
<dbReference type="STRING" id="1050202.GCA_000384035_01447"/>
<evidence type="ECO:0000256" key="3">
    <source>
        <dbReference type="ARBA" id="ARBA00007812"/>
    </source>
</evidence>
<evidence type="ECO:0000256" key="11">
    <source>
        <dbReference type="ARBA" id="ARBA00048670"/>
    </source>
</evidence>
<dbReference type="EC" id="2.2.1.6" evidence="4 12"/>
<dbReference type="Pfam" id="PF00205">
    <property type="entry name" value="TPP_enzyme_M"/>
    <property type="match status" value="1"/>
</dbReference>
<dbReference type="SUPFAM" id="SSF52518">
    <property type="entry name" value="Thiamin diphosphate-binding fold (THDP-binding)"/>
    <property type="match status" value="2"/>
</dbReference>
<dbReference type="InParanoid" id="A0A2T0GWP7"/>
<sequence>MRDAEEQRTGAGSRAPTGAAAAVEALEHHGVSTVFGIPGGAILPLYDELTRSFDIRHVLARHEQGAGHAAEGYARATGKVGVCLATSGPGATNLITPLANASMDSTPLVAITGQVPSWLRGTAAFQETDICSVAQPLVKRSFRVTRPDEVHEAMREAFRTALHGRPGPVLVDITKDALQGRAEPTNVSLREDELPPRSERRLPSADRLHAAAEHLRRARRPVLYVGGGAVASGAREEVLDLLAITRAPVVTTLMAKGIVPENHPQHLGMPGMHGTVSAVVGLQHSDLIVAVGARFDDRVTGRIDTFARDARIVHIDVDPSEINKLRRADVALQGDACAVLTALNEHLREQPPTSRNDSWWQRLSRWQKRYDVGTPSSSRNGVLHTRDVLTTMRERCPDGTVFTTGVGQHQMWAAQLLSLTDPRSWITSGGAGTMGYAVPAAMGAKLARPCDSVWAIEGDGGFQMTCQELASCAAEGIAIKVAVLNNGTLGMVRQWQDVFLEQQYSATTLDRDVPDNAALARAMGCVGLHCARPEEVGTVLAEAEATSDAPMVIDFRVDATDLVWPMVPAGASNDDILVSRNEYPNFDHVEG</sequence>
<evidence type="ECO:0000256" key="5">
    <source>
        <dbReference type="ARBA" id="ARBA00022605"/>
    </source>
</evidence>
<organism evidence="17 18">
    <name type="scientific">Actinopolyspora mortivallis</name>
    <dbReference type="NCBI Taxonomy" id="33906"/>
    <lineage>
        <taxon>Bacteria</taxon>
        <taxon>Bacillati</taxon>
        <taxon>Actinomycetota</taxon>
        <taxon>Actinomycetes</taxon>
        <taxon>Actinopolysporales</taxon>
        <taxon>Actinopolysporaceae</taxon>
        <taxon>Actinopolyspora</taxon>
    </lineage>
</organism>
<dbReference type="Proteomes" id="UP000239352">
    <property type="component" value="Unassembled WGS sequence"/>
</dbReference>
<dbReference type="PANTHER" id="PTHR18968:SF13">
    <property type="entry name" value="ACETOLACTATE SYNTHASE CATALYTIC SUBUNIT, MITOCHONDRIAL"/>
    <property type="match status" value="1"/>
</dbReference>
<dbReference type="Pfam" id="PF02775">
    <property type="entry name" value="TPP_enzyme_C"/>
    <property type="match status" value="1"/>
</dbReference>
<name>A0A2T0GWP7_ACTMO</name>
<feature type="domain" description="Thiamine pyrophosphate enzyme TPP-binding" evidence="15">
    <location>
        <begin position="405"/>
        <end position="555"/>
    </location>
</feature>
<dbReference type="SUPFAM" id="SSF52467">
    <property type="entry name" value="DHS-like NAD/FAD-binding domain"/>
    <property type="match status" value="1"/>
</dbReference>
<dbReference type="InterPro" id="IPR012000">
    <property type="entry name" value="Thiamin_PyroP_enz_cen_dom"/>
</dbReference>
<reference evidence="17 18" key="1">
    <citation type="submission" date="2018-03" db="EMBL/GenBank/DDBJ databases">
        <title>Actinopolyspora mortivallis from Sahara, screening for active biomolecules.</title>
        <authorList>
            <person name="Selama O."/>
            <person name="Wellington E.M.H."/>
            <person name="Hacene H."/>
        </authorList>
    </citation>
    <scope>NUCLEOTIDE SEQUENCE [LARGE SCALE GENOMIC DNA]</scope>
    <source>
        <strain evidence="17 18">M5A</strain>
    </source>
</reference>
<evidence type="ECO:0000256" key="4">
    <source>
        <dbReference type="ARBA" id="ARBA00013145"/>
    </source>
</evidence>
<dbReference type="GO" id="GO:0005948">
    <property type="term" value="C:acetolactate synthase complex"/>
    <property type="evidence" value="ECO:0007669"/>
    <property type="project" value="TreeGrafter"/>
</dbReference>
<keyword evidence="6 12" id="KW-0808">Transferase</keyword>
<dbReference type="GO" id="GO:0009099">
    <property type="term" value="P:L-valine biosynthetic process"/>
    <property type="evidence" value="ECO:0007669"/>
    <property type="project" value="UniProtKB-UniPathway"/>
</dbReference>
<evidence type="ECO:0000259" key="16">
    <source>
        <dbReference type="Pfam" id="PF02776"/>
    </source>
</evidence>
<feature type="compositionally biased region" description="Basic and acidic residues" evidence="13">
    <location>
        <begin position="189"/>
        <end position="201"/>
    </location>
</feature>
<feature type="domain" description="Thiamine pyrophosphate enzyme N-terminal TPP-binding" evidence="16">
    <location>
        <begin position="17"/>
        <end position="131"/>
    </location>
</feature>
<dbReference type="InterPro" id="IPR000399">
    <property type="entry name" value="TPP-bd_CS"/>
</dbReference>
<evidence type="ECO:0000256" key="7">
    <source>
        <dbReference type="ARBA" id="ARBA00022723"/>
    </source>
</evidence>
<protein>
    <recommendedName>
        <fullName evidence="4 12">Acetolactate synthase</fullName>
        <ecNumber evidence="4 12">2.2.1.6</ecNumber>
    </recommendedName>
</protein>
<comment type="cofactor">
    <cofactor evidence="12">
        <name>Mg(2+)</name>
        <dbReference type="ChEBI" id="CHEBI:18420"/>
    </cofactor>
    <text evidence="12">Binds 1 Mg(2+) ion per subunit.</text>
</comment>
<evidence type="ECO:0000313" key="18">
    <source>
        <dbReference type="Proteomes" id="UP000239352"/>
    </source>
</evidence>
<evidence type="ECO:0000259" key="14">
    <source>
        <dbReference type="Pfam" id="PF00205"/>
    </source>
</evidence>
<dbReference type="EMBL" id="PVSR01000013">
    <property type="protein sequence ID" value="PRW63540.1"/>
    <property type="molecule type" value="Genomic_DNA"/>
</dbReference>
<dbReference type="GO" id="GO:0009097">
    <property type="term" value="P:isoleucine biosynthetic process"/>
    <property type="evidence" value="ECO:0007669"/>
    <property type="project" value="UniProtKB-UniPathway"/>
</dbReference>
<dbReference type="UniPathway" id="UPA00047">
    <property type="reaction ID" value="UER00055"/>
</dbReference>
<evidence type="ECO:0000259" key="15">
    <source>
        <dbReference type="Pfam" id="PF02775"/>
    </source>
</evidence>
<dbReference type="FunFam" id="3.40.50.1220:FF:000008">
    <property type="entry name" value="Acetolactate synthase"/>
    <property type="match status" value="1"/>
</dbReference>
<comment type="pathway">
    <text evidence="1 12">Amino-acid biosynthesis; L-isoleucine biosynthesis; L-isoleucine from 2-oxobutanoate: step 1/4.</text>
</comment>
<dbReference type="InterPro" id="IPR045229">
    <property type="entry name" value="TPP_enz"/>
</dbReference>
<dbReference type="GO" id="GO:0003984">
    <property type="term" value="F:acetolactate synthase activity"/>
    <property type="evidence" value="ECO:0007669"/>
    <property type="project" value="UniProtKB-EC"/>
</dbReference>
<dbReference type="AlphaFoldDB" id="A0A2T0GWP7"/>
<dbReference type="CDD" id="cd02015">
    <property type="entry name" value="TPP_AHAS"/>
    <property type="match status" value="1"/>
</dbReference>
<dbReference type="Gene3D" id="3.40.50.1220">
    <property type="entry name" value="TPP-binding domain"/>
    <property type="match status" value="1"/>
</dbReference>
<evidence type="ECO:0000256" key="12">
    <source>
        <dbReference type="RuleBase" id="RU003591"/>
    </source>
</evidence>
<dbReference type="Pfam" id="PF02776">
    <property type="entry name" value="TPP_enzyme_N"/>
    <property type="match status" value="1"/>
</dbReference>
<feature type="region of interest" description="Disordered" evidence="13">
    <location>
        <begin position="182"/>
        <end position="201"/>
    </location>
</feature>
<evidence type="ECO:0000256" key="6">
    <source>
        <dbReference type="ARBA" id="ARBA00022679"/>
    </source>
</evidence>
<dbReference type="Gene3D" id="3.40.50.970">
    <property type="match status" value="2"/>
</dbReference>
<evidence type="ECO:0000256" key="2">
    <source>
        <dbReference type="ARBA" id="ARBA00005025"/>
    </source>
</evidence>
<evidence type="ECO:0000256" key="8">
    <source>
        <dbReference type="ARBA" id="ARBA00022842"/>
    </source>
</evidence>
<dbReference type="InterPro" id="IPR012001">
    <property type="entry name" value="Thiamin_PyroP_enz_TPP-bd_dom"/>
</dbReference>
<dbReference type="PANTHER" id="PTHR18968">
    <property type="entry name" value="THIAMINE PYROPHOSPHATE ENZYMES"/>
    <property type="match status" value="1"/>
</dbReference>
<keyword evidence="10 12" id="KW-0100">Branched-chain amino acid biosynthesis</keyword>
<accession>A0A2T0GWP7</accession>
<evidence type="ECO:0000256" key="1">
    <source>
        <dbReference type="ARBA" id="ARBA00004974"/>
    </source>
</evidence>
<keyword evidence="9 12" id="KW-0786">Thiamine pyrophosphate</keyword>
<comment type="pathway">
    <text evidence="2 12">Amino-acid biosynthesis; L-valine biosynthesis; L-valine from pyruvate: step 1/4.</text>
</comment>
<dbReference type="PROSITE" id="PS00187">
    <property type="entry name" value="TPP_ENZYMES"/>
    <property type="match status" value="1"/>
</dbReference>
<feature type="domain" description="Thiamine pyrophosphate enzyme central" evidence="14">
    <location>
        <begin position="209"/>
        <end position="343"/>
    </location>
</feature>
<dbReference type="InterPro" id="IPR029035">
    <property type="entry name" value="DHS-like_NAD/FAD-binding_dom"/>
</dbReference>
<comment type="catalytic activity">
    <reaction evidence="11 12">
        <text>2 pyruvate + H(+) = (2S)-2-acetolactate + CO2</text>
        <dbReference type="Rhea" id="RHEA:25249"/>
        <dbReference type="ChEBI" id="CHEBI:15361"/>
        <dbReference type="ChEBI" id="CHEBI:15378"/>
        <dbReference type="ChEBI" id="CHEBI:16526"/>
        <dbReference type="ChEBI" id="CHEBI:58476"/>
        <dbReference type="EC" id="2.2.1.6"/>
    </reaction>
</comment>
<dbReference type="InterPro" id="IPR029061">
    <property type="entry name" value="THDP-binding"/>
</dbReference>
<dbReference type="GO" id="GO:0030976">
    <property type="term" value="F:thiamine pyrophosphate binding"/>
    <property type="evidence" value="ECO:0007669"/>
    <property type="project" value="UniProtKB-UniRule"/>
</dbReference>
<evidence type="ECO:0000256" key="9">
    <source>
        <dbReference type="ARBA" id="ARBA00023052"/>
    </source>
</evidence>
<evidence type="ECO:0000256" key="13">
    <source>
        <dbReference type="SAM" id="MobiDB-lite"/>
    </source>
</evidence>
<keyword evidence="18" id="KW-1185">Reference proteome</keyword>
<dbReference type="InterPro" id="IPR012846">
    <property type="entry name" value="Acetolactate_synth_lsu"/>
</dbReference>
<keyword evidence="8 12" id="KW-0460">Magnesium</keyword>
<proteinExistence type="inferred from homology"/>
<gene>
    <name evidence="17" type="primary">ilvB</name>
    <name evidence="17" type="ORF">CEP50_09990</name>
</gene>
<keyword evidence="7 12" id="KW-0479">Metal-binding</keyword>
<comment type="caution">
    <text evidence="17">The sequence shown here is derived from an EMBL/GenBank/DDBJ whole genome shotgun (WGS) entry which is preliminary data.</text>
</comment>
<evidence type="ECO:0000313" key="17">
    <source>
        <dbReference type="EMBL" id="PRW63540.1"/>
    </source>
</evidence>
<evidence type="ECO:0000256" key="10">
    <source>
        <dbReference type="ARBA" id="ARBA00023304"/>
    </source>
</evidence>
<dbReference type="CDD" id="cd07035">
    <property type="entry name" value="TPP_PYR_POX_like"/>
    <property type="match status" value="1"/>
</dbReference>
<keyword evidence="5 12" id="KW-0028">Amino-acid biosynthesis</keyword>
<comment type="cofactor">
    <cofactor evidence="12">
        <name>thiamine diphosphate</name>
        <dbReference type="ChEBI" id="CHEBI:58937"/>
    </cofactor>
    <text evidence="12">Binds 1 thiamine pyrophosphate per subunit.</text>
</comment>
<dbReference type="NCBIfam" id="TIGR00118">
    <property type="entry name" value="acolac_lg"/>
    <property type="match status" value="1"/>
</dbReference>
<comment type="similarity">
    <text evidence="3 12">Belongs to the TPP enzyme family.</text>
</comment>
<dbReference type="UniPathway" id="UPA00049">
    <property type="reaction ID" value="UER00059"/>
</dbReference>
<dbReference type="FunFam" id="3.40.50.970:FF:000007">
    <property type="entry name" value="Acetolactate synthase"/>
    <property type="match status" value="1"/>
</dbReference>
<dbReference type="InterPro" id="IPR011766">
    <property type="entry name" value="TPP_enzyme_TPP-bd"/>
</dbReference>
<dbReference type="GO" id="GO:0050660">
    <property type="term" value="F:flavin adenine dinucleotide binding"/>
    <property type="evidence" value="ECO:0007669"/>
    <property type="project" value="InterPro"/>
</dbReference>
<dbReference type="InterPro" id="IPR039368">
    <property type="entry name" value="AHAS_TPP"/>
</dbReference>